<evidence type="ECO:0000256" key="1">
    <source>
        <dbReference type="SAM" id="Phobius"/>
    </source>
</evidence>
<evidence type="ECO:0000313" key="2">
    <source>
        <dbReference type="EMBL" id="CCB90481.1"/>
    </source>
</evidence>
<sequence length="30" mass="3761">MMKVSCKNLIYFYYNIINAFFSLLFVYDWL</sequence>
<keyword evidence="1" id="KW-0812">Transmembrane</keyword>
<name>F8LAH1_9BACT</name>
<keyword evidence="1" id="KW-1133">Transmembrane helix</keyword>
<dbReference type="AlphaFoldDB" id="F8LAH1"/>
<protein>
    <submittedName>
        <fullName evidence="2">Uncharacterized protein</fullName>
    </submittedName>
</protein>
<accession>F8LAH1</accession>
<keyword evidence="1" id="KW-0472">Membrane</keyword>
<gene>
    <name evidence="2" type="ORF">WCH_BB07970</name>
</gene>
<feature type="transmembrane region" description="Helical" evidence="1">
    <location>
        <begin position="12"/>
        <end position="29"/>
    </location>
</feature>
<proteinExistence type="predicted"/>
<organism evidence="2">
    <name type="scientific">Waddlia chondrophila 2032/99</name>
    <dbReference type="NCBI Taxonomy" id="765953"/>
    <lineage>
        <taxon>Bacteria</taxon>
        <taxon>Pseudomonadati</taxon>
        <taxon>Chlamydiota</taxon>
        <taxon>Chlamydiia</taxon>
        <taxon>Parachlamydiales</taxon>
        <taxon>Waddliaceae</taxon>
        <taxon>Waddlia</taxon>
    </lineage>
</organism>
<dbReference type="EMBL" id="FR872616">
    <property type="protein sequence ID" value="CCB90481.1"/>
    <property type="molecule type" value="Genomic_DNA"/>
</dbReference>
<reference evidence="2" key="1">
    <citation type="submission" date="2011-05" db="EMBL/GenBank/DDBJ databases">
        <title>Unity in variety -- the pan-genome of the Chlamydiae.</title>
        <authorList>
            <person name="Collingro A."/>
            <person name="Tischler P."/>
            <person name="Weinmaier T."/>
            <person name="Penz T."/>
            <person name="Heinz E."/>
            <person name="Brunham R.C."/>
            <person name="Read T.D."/>
            <person name="Bavoil P.M."/>
            <person name="Sachse K."/>
            <person name="Kahane S."/>
            <person name="Friedman M.G."/>
            <person name="Rattei T."/>
            <person name="Myers G.S.A."/>
            <person name="Horn M."/>
        </authorList>
    </citation>
    <scope>NUCLEOTIDE SEQUENCE</scope>
    <source>
        <strain evidence="2">2032/99</strain>
    </source>
</reference>